<keyword evidence="11" id="KW-0443">Lipid metabolism</keyword>
<keyword evidence="9 15" id="KW-1133">Transmembrane helix</keyword>
<keyword evidence="12 15" id="KW-0472">Membrane</keyword>
<evidence type="ECO:0000256" key="12">
    <source>
        <dbReference type="ARBA" id="ARBA00023136"/>
    </source>
</evidence>
<feature type="domain" description="Fatty acid hydroxylase" evidence="16">
    <location>
        <begin position="73"/>
        <end position="215"/>
    </location>
</feature>
<proteinExistence type="predicted"/>
<evidence type="ECO:0000256" key="14">
    <source>
        <dbReference type="SAM" id="MobiDB-lite"/>
    </source>
</evidence>
<evidence type="ECO:0000256" key="15">
    <source>
        <dbReference type="SAM" id="Phobius"/>
    </source>
</evidence>
<comment type="subcellular location">
    <subcellularLocation>
        <location evidence="2">Endoplasmic reticulum membrane</location>
        <topology evidence="2">Multi-pass membrane protein</topology>
    </subcellularLocation>
</comment>
<organism evidence="17 18">
    <name type="scientific">Persicimonas caeni</name>
    <dbReference type="NCBI Taxonomy" id="2292766"/>
    <lineage>
        <taxon>Bacteria</taxon>
        <taxon>Deltaproteobacteria</taxon>
        <taxon>Bradymonadales</taxon>
        <taxon>Bradymonadaceae</taxon>
        <taxon>Persicimonas</taxon>
    </lineage>
</organism>
<keyword evidence="8" id="KW-0862">Zinc</keyword>
<keyword evidence="10" id="KW-0560">Oxidoreductase</keyword>
<feature type="region of interest" description="Disordered" evidence="14">
    <location>
        <begin position="1"/>
        <end position="21"/>
    </location>
</feature>
<keyword evidence="5" id="KW-0479">Metal-binding</keyword>
<evidence type="ECO:0000313" key="17">
    <source>
        <dbReference type="EMBL" id="QDG50587.1"/>
    </source>
</evidence>
<evidence type="ECO:0000259" key="16">
    <source>
        <dbReference type="Pfam" id="PF04116"/>
    </source>
</evidence>
<keyword evidence="6" id="KW-0256">Endoplasmic reticulum</keyword>
<evidence type="ECO:0000256" key="11">
    <source>
        <dbReference type="ARBA" id="ARBA00023098"/>
    </source>
</evidence>
<sequence length="236" mass="26821">MASRTAANQSAEDDAPRGTDGRRLLETGTLREAVAKFFSYPTPWIIGLTALAAWVARPFVGGFGWWDLILPAAIVAFWPLQEWLIHVFILHLKPVKIFGKRFDLHLAKKHRDHHGDPWRLEDVFIPLRSLLLGLPVGVGIWLVVAPNWGIALTGVGFYASLGLVYEWTHYLVHTNYRPKTKLYRRLWKNHRLHHFKSEQHWYGVTMLGGDRLLGTAPDVGEVETSETCRTLGVGQE</sequence>
<feature type="transmembrane region" description="Helical" evidence="15">
    <location>
        <begin position="37"/>
        <end position="56"/>
    </location>
</feature>
<keyword evidence="4 15" id="KW-0812">Transmembrane</keyword>
<dbReference type="PANTHER" id="PTHR12863:SF1">
    <property type="entry name" value="FATTY ACID 2-HYDROXYLASE"/>
    <property type="match status" value="1"/>
</dbReference>
<evidence type="ECO:0000256" key="4">
    <source>
        <dbReference type="ARBA" id="ARBA00022692"/>
    </source>
</evidence>
<keyword evidence="13" id="KW-0275">Fatty acid biosynthesis</keyword>
<name>A0A4Y6PRE2_PERCE</name>
<dbReference type="AlphaFoldDB" id="A0A4Y6PRE2"/>
<protein>
    <submittedName>
        <fullName evidence="17">Sterol desaturase family protein</fullName>
    </submittedName>
</protein>
<gene>
    <name evidence="17" type="ORF">FIV42_07515</name>
</gene>
<evidence type="ECO:0000256" key="9">
    <source>
        <dbReference type="ARBA" id="ARBA00022989"/>
    </source>
</evidence>
<dbReference type="RefSeq" id="WP_141197079.1">
    <property type="nucleotide sequence ID" value="NZ_CP041186.1"/>
</dbReference>
<dbReference type="OrthoDB" id="9795692at2"/>
<evidence type="ECO:0000256" key="10">
    <source>
        <dbReference type="ARBA" id="ARBA00023002"/>
    </source>
</evidence>
<reference evidence="17 18" key="1">
    <citation type="submission" date="2019-06" db="EMBL/GenBank/DDBJ databases">
        <title>Persicimonas caeni gen. nov., sp. nov., a predatory bacterium isolated from solar saltern.</title>
        <authorList>
            <person name="Wang S."/>
        </authorList>
    </citation>
    <scope>NUCLEOTIDE SEQUENCE [LARGE SCALE GENOMIC DNA]</scope>
    <source>
        <strain evidence="17 18">YN101</strain>
    </source>
</reference>
<evidence type="ECO:0000256" key="7">
    <source>
        <dbReference type="ARBA" id="ARBA00022832"/>
    </source>
</evidence>
<evidence type="ECO:0000256" key="13">
    <source>
        <dbReference type="ARBA" id="ARBA00023160"/>
    </source>
</evidence>
<feature type="compositionally biased region" description="Polar residues" evidence="14">
    <location>
        <begin position="1"/>
        <end position="10"/>
    </location>
</feature>
<dbReference type="PANTHER" id="PTHR12863">
    <property type="entry name" value="FATTY ACID HYDROXYLASE"/>
    <property type="match status" value="1"/>
</dbReference>
<dbReference type="GO" id="GO:0016020">
    <property type="term" value="C:membrane"/>
    <property type="evidence" value="ECO:0007669"/>
    <property type="project" value="InterPro"/>
</dbReference>
<evidence type="ECO:0000256" key="1">
    <source>
        <dbReference type="ARBA" id="ARBA00001947"/>
    </source>
</evidence>
<dbReference type="GO" id="GO:0005506">
    <property type="term" value="F:iron ion binding"/>
    <property type="evidence" value="ECO:0007669"/>
    <property type="project" value="InterPro"/>
</dbReference>
<evidence type="ECO:0000256" key="6">
    <source>
        <dbReference type="ARBA" id="ARBA00022824"/>
    </source>
</evidence>
<dbReference type="GO" id="GO:0080132">
    <property type="term" value="F:fatty acid 2-hydroxylase activity"/>
    <property type="evidence" value="ECO:0007669"/>
    <property type="project" value="InterPro"/>
</dbReference>
<keyword evidence="7" id="KW-0276">Fatty acid metabolism</keyword>
<dbReference type="Proteomes" id="UP000315995">
    <property type="component" value="Chromosome"/>
</dbReference>
<dbReference type="GO" id="GO:0006633">
    <property type="term" value="P:fatty acid biosynthetic process"/>
    <property type="evidence" value="ECO:0007669"/>
    <property type="project" value="UniProtKB-KW"/>
</dbReference>
<feature type="transmembrane region" description="Helical" evidence="15">
    <location>
        <begin position="68"/>
        <end position="92"/>
    </location>
</feature>
<evidence type="ECO:0000256" key="8">
    <source>
        <dbReference type="ARBA" id="ARBA00022833"/>
    </source>
</evidence>
<dbReference type="Pfam" id="PF04116">
    <property type="entry name" value="FA_hydroxylase"/>
    <property type="match status" value="1"/>
</dbReference>
<evidence type="ECO:0000256" key="2">
    <source>
        <dbReference type="ARBA" id="ARBA00004477"/>
    </source>
</evidence>
<evidence type="ECO:0000313" key="18">
    <source>
        <dbReference type="Proteomes" id="UP000315995"/>
    </source>
</evidence>
<feature type="transmembrane region" description="Helical" evidence="15">
    <location>
        <begin position="150"/>
        <end position="172"/>
    </location>
</feature>
<evidence type="ECO:0000256" key="5">
    <source>
        <dbReference type="ARBA" id="ARBA00022723"/>
    </source>
</evidence>
<evidence type="ECO:0000256" key="3">
    <source>
        <dbReference type="ARBA" id="ARBA00022516"/>
    </source>
</evidence>
<dbReference type="InterPro" id="IPR014430">
    <property type="entry name" value="Scs7"/>
</dbReference>
<dbReference type="EMBL" id="CP041186">
    <property type="protein sequence ID" value="QDG50587.1"/>
    <property type="molecule type" value="Genomic_DNA"/>
</dbReference>
<feature type="transmembrane region" description="Helical" evidence="15">
    <location>
        <begin position="123"/>
        <end position="144"/>
    </location>
</feature>
<comment type="cofactor">
    <cofactor evidence="1">
        <name>Zn(2+)</name>
        <dbReference type="ChEBI" id="CHEBI:29105"/>
    </cofactor>
</comment>
<dbReference type="InterPro" id="IPR006694">
    <property type="entry name" value="Fatty_acid_hydroxylase"/>
</dbReference>
<keyword evidence="18" id="KW-1185">Reference proteome</keyword>
<keyword evidence="3" id="KW-0444">Lipid biosynthesis</keyword>
<accession>A0A5B8Y3N4</accession>
<accession>A0A4Y6PRE2</accession>